<keyword evidence="11" id="KW-1185">Reference proteome</keyword>
<evidence type="ECO:0000313" key="11">
    <source>
        <dbReference type="Proteomes" id="UP000887577"/>
    </source>
</evidence>
<feature type="domain" description="DWNN" evidence="10">
    <location>
        <begin position="5"/>
        <end position="76"/>
    </location>
</feature>
<evidence type="ECO:0000256" key="2">
    <source>
        <dbReference type="ARBA" id="ARBA00022723"/>
    </source>
</evidence>
<dbReference type="CDD" id="cd16620">
    <property type="entry name" value="vRING-HC-C4C4_RBBP6"/>
    <property type="match status" value="1"/>
</dbReference>
<dbReference type="InterPro" id="IPR001841">
    <property type="entry name" value="Znf_RING"/>
</dbReference>
<dbReference type="Proteomes" id="UP000887577">
    <property type="component" value="Unplaced"/>
</dbReference>
<dbReference type="Gene3D" id="3.30.40.10">
    <property type="entry name" value="Zinc/RING finger domain, C3HC4 (zinc finger)"/>
    <property type="match status" value="1"/>
</dbReference>
<dbReference type="Gene3D" id="3.10.20.90">
    <property type="entry name" value="Phosphatidylinositol 3-kinase Catalytic Subunit, Chain A, domain 1"/>
    <property type="match status" value="1"/>
</dbReference>
<evidence type="ECO:0000256" key="3">
    <source>
        <dbReference type="ARBA" id="ARBA00022771"/>
    </source>
</evidence>
<organism evidence="11 12">
    <name type="scientific">Panagrolaimus superbus</name>
    <dbReference type="NCBI Taxonomy" id="310955"/>
    <lineage>
        <taxon>Eukaryota</taxon>
        <taxon>Metazoa</taxon>
        <taxon>Ecdysozoa</taxon>
        <taxon>Nematoda</taxon>
        <taxon>Chromadorea</taxon>
        <taxon>Rhabditida</taxon>
        <taxon>Tylenchina</taxon>
        <taxon>Panagrolaimomorpha</taxon>
        <taxon>Panagrolaimoidea</taxon>
        <taxon>Panagrolaimidae</taxon>
        <taxon>Panagrolaimus</taxon>
    </lineage>
</organism>
<name>A0A914YCF3_9BILA</name>
<evidence type="ECO:0000256" key="4">
    <source>
        <dbReference type="ARBA" id="ARBA00022833"/>
    </source>
</evidence>
<dbReference type="GO" id="GO:0005634">
    <property type="term" value="C:nucleus"/>
    <property type="evidence" value="ECO:0007669"/>
    <property type="project" value="UniProtKB-SubCell"/>
</dbReference>
<evidence type="ECO:0000259" key="8">
    <source>
        <dbReference type="PROSITE" id="PS50089"/>
    </source>
</evidence>
<dbReference type="SUPFAM" id="SSF57850">
    <property type="entry name" value="RING/U-box"/>
    <property type="match status" value="1"/>
</dbReference>
<protein>
    <submittedName>
        <fullName evidence="12">E3 ubiquitin-protein ligase RBBP6</fullName>
    </submittedName>
</protein>
<dbReference type="GO" id="GO:0016567">
    <property type="term" value="P:protein ubiquitination"/>
    <property type="evidence" value="ECO:0007669"/>
    <property type="project" value="InterPro"/>
</dbReference>
<dbReference type="SUPFAM" id="SSF57756">
    <property type="entry name" value="Retrovirus zinc finger-like domains"/>
    <property type="match status" value="1"/>
</dbReference>
<proteinExistence type="predicted"/>
<dbReference type="PANTHER" id="PTHR15439">
    <property type="entry name" value="RETINOBLASTOMA-BINDING PROTEIN 6"/>
    <property type="match status" value="1"/>
</dbReference>
<dbReference type="InterPro" id="IPR013083">
    <property type="entry name" value="Znf_RING/FYVE/PHD"/>
</dbReference>
<feature type="domain" description="CCHC-type" evidence="9">
    <location>
        <begin position="156"/>
        <end position="170"/>
    </location>
</feature>
<dbReference type="Pfam" id="PF08783">
    <property type="entry name" value="DWNN"/>
    <property type="match status" value="1"/>
</dbReference>
<dbReference type="InterPro" id="IPR014891">
    <property type="entry name" value="DWNN_domain"/>
</dbReference>
<dbReference type="PANTHER" id="PTHR15439:SF0">
    <property type="entry name" value="CELL DIVISION CYCLE AND APOPTOSIS REGULATOR PROTEIN 1-RELATED"/>
    <property type="match status" value="1"/>
</dbReference>
<feature type="compositionally biased region" description="Basic and acidic residues" evidence="7">
    <location>
        <begin position="709"/>
        <end position="795"/>
    </location>
</feature>
<evidence type="ECO:0000259" key="10">
    <source>
        <dbReference type="PROSITE" id="PS51282"/>
    </source>
</evidence>
<evidence type="ECO:0000256" key="7">
    <source>
        <dbReference type="SAM" id="MobiDB-lite"/>
    </source>
</evidence>
<dbReference type="InterPro" id="IPR033489">
    <property type="entry name" value="RBBP6"/>
</dbReference>
<feature type="compositionally biased region" description="Basic residues" evidence="7">
    <location>
        <begin position="815"/>
        <end position="829"/>
    </location>
</feature>
<dbReference type="SMART" id="SM01180">
    <property type="entry name" value="DWNN"/>
    <property type="match status" value="1"/>
</dbReference>
<dbReference type="GO" id="GO:0006397">
    <property type="term" value="P:mRNA processing"/>
    <property type="evidence" value="ECO:0007669"/>
    <property type="project" value="InterPro"/>
</dbReference>
<evidence type="ECO:0000256" key="1">
    <source>
        <dbReference type="ARBA" id="ARBA00004123"/>
    </source>
</evidence>
<sequence length="849" mass="98125">MSSSIHYKFRTTNVSKTLGFDGQAIKVPELKKAICAAENIKAELFDLMFFNSFNKQPYTGDDEIPRNSSVTVQRVPIENGAKIPKISNPEIAATTKPTPGVPDSAAHIKQEDFSKMTEEERIKHITIQSTFKYTTNNYNRKPMANNMQQAPPDYLCNRCNQLGHFPKACPLLNIRKTTGIPNEELMETTADDPQAMLHPSGKFMIPIMHYKAREQRKLMEEQKKKGVPNSQEQKYKIVKKELPPDLKCPICNDIYKEALVTGCCGESFCADCIQQVMSDAIAADLNSECPNCKAPIGASALFPNNSLRESVEKYKKSLAAPNSATDTVESEEDEHPTKNEPEPLSSPEKTPKLEEEEKSPERVVEVIPPPPIVETEKPVVLPTVNLSAMLAASQKSKQPSLPPPEPVADFSQPPPTMLSQPPPSIPPVVVPVVDFSKPPPNFKLPDLSQPPPFIPSSVPKVNKEVILPKPPQSYNIPHSKPKISESKYDEKDEEEINSVWEKLNVGDDNLDLATLFETRTSYVKQKDDESDAKEKQKRTKLRSKSRERHRREDRRSRSRSPHKKRKESRDREKPSRKRSKEPEYRHKSVEKRSSDYRRKDKERENGNGNGKEKERKVDKEKERKEEKRKSDEQKESAIRDRRHENDNDRKMVKYGDEEKNVVKNETEIKKVKEKVPVQKYPSESPTKKEIIADYEDLKKASSSSQETIARVEVKEREKEKKKDTVKEKELERSKDNGKEREKEKKKDKERDHREKLEKKKSNKKDKTLDTVEREKDKEKKKASSKEKKKVKSEEKKKKKRRKSSDRSDEEEEKQKKKRHKEKKHKKDRKRERESMGDESEDDRRKRRKF</sequence>
<feature type="compositionally biased region" description="Basic and acidic residues" evidence="7">
    <location>
        <begin position="685"/>
        <end position="699"/>
    </location>
</feature>
<dbReference type="PROSITE" id="PS50158">
    <property type="entry name" value="ZF_CCHC"/>
    <property type="match status" value="1"/>
</dbReference>
<evidence type="ECO:0000256" key="5">
    <source>
        <dbReference type="ARBA" id="ARBA00023242"/>
    </source>
</evidence>
<feature type="compositionally biased region" description="Basic and acidic residues" evidence="7">
    <location>
        <begin position="349"/>
        <end position="364"/>
    </location>
</feature>
<dbReference type="PROSITE" id="PS50089">
    <property type="entry name" value="ZF_RING_2"/>
    <property type="match status" value="1"/>
</dbReference>
<feature type="region of interest" description="Disordered" evidence="7">
    <location>
        <begin position="468"/>
        <end position="494"/>
    </location>
</feature>
<accession>A0A914YCF3</accession>
<feature type="region of interest" description="Disordered" evidence="7">
    <location>
        <begin position="391"/>
        <end position="423"/>
    </location>
</feature>
<evidence type="ECO:0000313" key="12">
    <source>
        <dbReference type="WBParaSite" id="PSU_v2.g1710.t1"/>
    </source>
</evidence>
<reference evidence="12" key="1">
    <citation type="submission" date="2022-11" db="UniProtKB">
        <authorList>
            <consortium name="WormBaseParasite"/>
        </authorList>
    </citation>
    <scope>IDENTIFICATION</scope>
</reference>
<comment type="subcellular location">
    <subcellularLocation>
        <location evidence="1">Nucleus</location>
    </subcellularLocation>
</comment>
<feature type="compositionally biased region" description="Basic residues" evidence="7">
    <location>
        <begin position="535"/>
        <end position="566"/>
    </location>
</feature>
<dbReference type="PROSITE" id="PS51282">
    <property type="entry name" value="DWNN"/>
    <property type="match status" value="1"/>
</dbReference>
<dbReference type="GO" id="GO:0006511">
    <property type="term" value="P:ubiquitin-dependent protein catabolic process"/>
    <property type="evidence" value="ECO:0007669"/>
    <property type="project" value="TreeGrafter"/>
</dbReference>
<keyword evidence="4" id="KW-0862">Zinc</keyword>
<feature type="compositionally biased region" description="Pro residues" evidence="7">
    <location>
        <begin position="400"/>
        <end position="423"/>
    </location>
</feature>
<keyword evidence="5" id="KW-0539">Nucleus</keyword>
<dbReference type="GO" id="GO:0003676">
    <property type="term" value="F:nucleic acid binding"/>
    <property type="evidence" value="ECO:0007669"/>
    <property type="project" value="InterPro"/>
</dbReference>
<evidence type="ECO:0000256" key="6">
    <source>
        <dbReference type="PROSITE-ProRule" id="PRU00047"/>
    </source>
</evidence>
<dbReference type="InterPro" id="IPR001878">
    <property type="entry name" value="Znf_CCHC"/>
</dbReference>
<dbReference type="Gene3D" id="4.10.60.10">
    <property type="entry name" value="Zinc finger, CCHC-type"/>
    <property type="match status" value="1"/>
</dbReference>
<feature type="domain" description="RING-type" evidence="8">
    <location>
        <begin position="248"/>
        <end position="293"/>
    </location>
</feature>
<dbReference type="AlphaFoldDB" id="A0A914YCF3"/>
<feature type="region of interest" description="Disordered" evidence="7">
    <location>
        <begin position="313"/>
        <end position="366"/>
    </location>
</feature>
<feature type="region of interest" description="Disordered" evidence="7">
    <location>
        <begin position="518"/>
        <end position="849"/>
    </location>
</feature>
<keyword evidence="2" id="KW-0479">Metal-binding</keyword>
<keyword evidence="3 6" id="KW-0863">Zinc-finger</keyword>
<feature type="compositionally biased region" description="Basic and acidic residues" evidence="7">
    <location>
        <begin position="580"/>
        <end position="676"/>
    </location>
</feature>
<dbReference type="Pfam" id="PF13923">
    <property type="entry name" value="zf-C3HC4_2"/>
    <property type="match status" value="1"/>
</dbReference>
<dbReference type="WBParaSite" id="PSU_v2.g1710.t1">
    <property type="protein sequence ID" value="PSU_v2.g1710.t1"/>
    <property type="gene ID" value="PSU_v2.g1710"/>
</dbReference>
<dbReference type="GO" id="GO:0019899">
    <property type="term" value="F:enzyme binding"/>
    <property type="evidence" value="ECO:0007669"/>
    <property type="project" value="UniProtKB-ARBA"/>
</dbReference>
<dbReference type="GO" id="GO:0008270">
    <property type="term" value="F:zinc ion binding"/>
    <property type="evidence" value="ECO:0007669"/>
    <property type="project" value="UniProtKB-KW"/>
</dbReference>
<dbReference type="InterPro" id="IPR036875">
    <property type="entry name" value="Znf_CCHC_sf"/>
</dbReference>
<evidence type="ECO:0000259" key="9">
    <source>
        <dbReference type="PROSITE" id="PS50158"/>
    </source>
</evidence>
<dbReference type="GO" id="GO:0061630">
    <property type="term" value="F:ubiquitin protein ligase activity"/>
    <property type="evidence" value="ECO:0007669"/>
    <property type="project" value="InterPro"/>
</dbReference>